<dbReference type="Proteomes" id="UP001152649">
    <property type="component" value="Unassembled WGS sequence"/>
</dbReference>
<dbReference type="Pfam" id="PF10224">
    <property type="entry name" value="DUF2205"/>
    <property type="match status" value="1"/>
</dbReference>
<name>A0A9W4IXD2_9EURO</name>
<sequence length="165" mass="18732">MASDTEMNQASTTPDLPQPENSDRMYMSSFPLPSSISNAETKPRGRYERPHVASRKPSASIVVSRDHPEIEIEEEEFPPDDARTMSPRRNSADLERLGKEARHTIQEKAKVLRSSLHALAERIDAITLCHNKLENENKILQDYVGELLRSMTEKEMTRITKACKA</sequence>
<proteinExistence type="predicted"/>
<dbReference type="InterPro" id="IPR019357">
    <property type="entry name" value="SCOC"/>
</dbReference>
<reference evidence="2" key="1">
    <citation type="submission" date="2021-07" db="EMBL/GenBank/DDBJ databases">
        <authorList>
            <person name="Branca A.L. A."/>
        </authorList>
    </citation>
    <scope>NUCLEOTIDE SEQUENCE</scope>
</reference>
<evidence type="ECO:0000256" key="1">
    <source>
        <dbReference type="SAM" id="MobiDB-lite"/>
    </source>
</evidence>
<feature type="compositionally biased region" description="Polar residues" evidence="1">
    <location>
        <begin position="1"/>
        <end position="15"/>
    </location>
</feature>
<dbReference type="EMBL" id="CAJVPG010000128">
    <property type="protein sequence ID" value="CAG8358699.1"/>
    <property type="molecule type" value="Genomic_DNA"/>
</dbReference>
<dbReference type="OrthoDB" id="10021397at2759"/>
<comment type="caution">
    <text evidence="2">The sequence shown here is derived from an EMBL/GenBank/DDBJ whole genome shotgun (WGS) entry which is preliminary data.</text>
</comment>
<feature type="compositionally biased region" description="Polar residues" evidence="1">
    <location>
        <begin position="31"/>
        <end position="40"/>
    </location>
</feature>
<feature type="region of interest" description="Disordered" evidence="1">
    <location>
        <begin position="1"/>
        <end position="88"/>
    </location>
</feature>
<dbReference type="AlphaFoldDB" id="A0A9W4IXD2"/>
<organism evidence="2 3">
    <name type="scientific">Penicillium salamii</name>
    <dbReference type="NCBI Taxonomy" id="1612424"/>
    <lineage>
        <taxon>Eukaryota</taxon>
        <taxon>Fungi</taxon>
        <taxon>Dikarya</taxon>
        <taxon>Ascomycota</taxon>
        <taxon>Pezizomycotina</taxon>
        <taxon>Eurotiomycetes</taxon>
        <taxon>Eurotiomycetidae</taxon>
        <taxon>Eurotiales</taxon>
        <taxon>Aspergillaceae</taxon>
        <taxon>Penicillium</taxon>
    </lineage>
</organism>
<gene>
    <name evidence="2" type="ORF">PSALAMII_LOCUS3576</name>
</gene>
<protein>
    <recommendedName>
        <fullName evidence="4">BZIP transcription factor</fullName>
    </recommendedName>
</protein>
<keyword evidence="3" id="KW-1185">Reference proteome</keyword>
<feature type="compositionally biased region" description="Basic and acidic residues" evidence="1">
    <location>
        <begin position="41"/>
        <end position="51"/>
    </location>
</feature>
<accession>A0A9W4IXD2</accession>
<evidence type="ECO:0008006" key="4">
    <source>
        <dbReference type="Google" id="ProtNLM"/>
    </source>
</evidence>
<dbReference type="Gene3D" id="1.20.5.170">
    <property type="match status" value="1"/>
</dbReference>
<evidence type="ECO:0000313" key="2">
    <source>
        <dbReference type="EMBL" id="CAG8358699.1"/>
    </source>
</evidence>
<evidence type="ECO:0000313" key="3">
    <source>
        <dbReference type="Proteomes" id="UP001152649"/>
    </source>
</evidence>